<dbReference type="OrthoDB" id="8037134at2759"/>
<proteinExistence type="predicted"/>
<sequence>MINGSFEATDTPGKKRKRESFQKFVSSTPIKLSNNNNKENFVFSDSCMEVKSIAELVAERKNTIQFPVNEYEVIRKPPKKKKKSSVEECCFTNPGLDLKVDEKVINPFEVVRDDNTEAKILALGVTNPALDIQNEPVVNDIPSTNPFEVVRESTEMSKTVTSEGGIENCALELNPVRATALVLPLNFTPTVNHRIDFSNMPENLTPSALLSSKLVLENNEVKITIATPKRSTTASKVNRSLSIISEEEDAEIDIGAELDNYQLQLENSINEAKMQNRPYDFNKNKEQQQELVNINEKTIDDATFTKETLKNIEESTNEIQNNAGMLSGLKESNVDDENLFNDDVQFEEVDSFEDVGKLGQFKRAYRTEAPIMFKKPIIDTENNKPLKTSSKLGGSIRRSIRKLIHPKSKENNNENDKSSESEKHDGIFQTIRQSLRRKQKPKPTVESHETTLVGRQVFREVANDEIPKRTLERKTLKRNVIKTVKTFMESVEEFDHY</sequence>
<name>A0A9J6BJG7_POLVA</name>
<dbReference type="EMBL" id="JADBJN010000003">
    <property type="protein sequence ID" value="KAG5669848.1"/>
    <property type="molecule type" value="Genomic_DNA"/>
</dbReference>
<organism evidence="2 3">
    <name type="scientific">Polypedilum vanderplanki</name>
    <name type="common">Sleeping chironomid midge</name>
    <dbReference type="NCBI Taxonomy" id="319348"/>
    <lineage>
        <taxon>Eukaryota</taxon>
        <taxon>Metazoa</taxon>
        <taxon>Ecdysozoa</taxon>
        <taxon>Arthropoda</taxon>
        <taxon>Hexapoda</taxon>
        <taxon>Insecta</taxon>
        <taxon>Pterygota</taxon>
        <taxon>Neoptera</taxon>
        <taxon>Endopterygota</taxon>
        <taxon>Diptera</taxon>
        <taxon>Nematocera</taxon>
        <taxon>Chironomoidea</taxon>
        <taxon>Chironomidae</taxon>
        <taxon>Chironominae</taxon>
        <taxon>Polypedilum</taxon>
        <taxon>Polypedilum</taxon>
    </lineage>
</organism>
<feature type="compositionally biased region" description="Basic and acidic residues" evidence="1">
    <location>
        <begin position="407"/>
        <end position="425"/>
    </location>
</feature>
<protein>
    <submittedName>
        <fullName evidence="2">Uncharacterized protein</fullName>
    </submittedName>
</protein>
<evidence type="ECO:0000313" key="3">
    <source>
        <dbReference type="Proteomes" id="UP001107558"/>
    </source>
</evidence>
<keyword evidence="3" id="KW-1185">Reference proteome</keyword>
<evidence type="ECO:0000313" key="2">
    <source>
        <dbReference type="EMBL" id="KAG5669848.1"/>
    </source>
</evidence>
<feature type="region of interest" description="Disordered" evidence="1">
    <location>
        <begin position="1"/>
        <end position="20"/>
    </location>
</feature>
<evidence type="ECO:0000256" key="1">
    <source>
        <dbReference type="SAM" id="MobiDB-lite"/>
    </source>
</evidence>
<reference evidence="2" key="1">
    <citation type="submission" date="2021-03" db="EMBL/GenBank/DDBJ databases">
        <title>Chromosome level genome of the anhydrobiotic midge Polypedilum vanderplanki.</title>
        <authorList>
            <person name="Yoshida Y."/>
            <person name="Kikawada T."/>
            <person name="Gusev O."/>
        </authorList>
    </citation>
    <scope>NUCLEOTIDE SEQUENCE</scope>
    <source>
        <strain evidence="2">NIAS01</strain>
        <tissue evidence="2">Whole body or cell culture</tissue>
    </source>
</reference>
<comment type="caution">
    <text evidence="2">The sequence shown here is derived from an EMBL/GenBank/DDBJ whole genome shotgun (WGS) entry which is preliminary data.</text>
</comment>
<feature type="region of interest" description="Disordered" evidence="1">
    <location>
        <begin position="405"/>
        <end position="425"/>
    </location>
</feature>
<gene>
    <name evidence="2" type="ORF">PVAND_000139</name>
</gene>
<dbReference type="AlphaFoldDB" id="A0A9J6BJG7"/>
<dbReference type="Proteomes" id="UP001107558">
    <property type="component" value="Chromosome 3"/>
</dbReference>
<accession>A0A9J6BJG7</accession>